<dbReference type="GO" id="GO:0005815">
    <property type="term" value="C:microtubule organizing center"/>
    <property type="evidence" value="ECO:0007669"/>
    <property type="project" value="TreeGrafter"/>
</dbReference>
<evidence type="ECO:0000313" key="4">
    <source>
        <dbReference type="Proteomes" id="UP001378592"/>
    </source>
</evidence>
<dbReference type="InterPro" id="IPR028034">
    <property type="entry name" value="HU-CCDC81"/>
</dbReference>
<proteinExistence type="predicted"/>
<evidence type="ECO:0000259" key="1">
    <source>
        <dbReference type="Pfam" id="PF14908"/>
    </source>
</evidence>
<feature type="domain" description="CCDC81 HU" evidence="2">
    <location>
        <begin position="96"/>
        <end position="167"/>
    </location>
</feature>
<dbReference type="InterPro" id="IPR040673">
    <property type="entry name" value="CCDC81_HU_dom_2"/>
</dbReference>
<reference evidence="3 4" key="1">
    <citation type="submission" date="2024-03" db="EMBL/GenBank/DDBJ databases">
        <title>The genome assembly and annotation of the cricket Gryllus longicercus Weissman &amp; Gray.</title>
        <authorList>
            <person name="Szrajer S."/>
            <person name="Gray D."/>
            <person name="Ylla G."/>
        </authorList>
    </citation>
    <scope>NUCLEOTIDE SEQUENCE [LARGE SCALE GENOMIC DNA]</scope>
    <source>
        <strain evidence="3">DAG 2021-001</strain>
        <tissue evidence="3">Whole body minus gut</tissue>
    </source>
</reference>
<dbReference type="Pfam" id="PF18289">
    <property type="entry name" value="HU-CCDC81_euk_2"/>
    <property type="match status" value="1"/>
</dbReference>
<sequence length="196" mass="22691">MNVFDSYFKTTWKRNYSRDDVTAIWNIISQQVVERLHNGNAVCITGLGTFTLSEWKIHNGSKICLQKLQPVFILSKRLSEFYHVKVVETYTADRIPLKKLSFSAVSKISGIKRHTVENIITEVTQVFVQLIGRNVDTEFPLAGIGKIEIKNKVLNVMFDMDFVEKVTKANTCTHEEQQCIKRFYTFPYNSGHFWTT</sequence>
<feature type="domain" description="CCDC81 HU" evidence="1">
    <location>
        <begin position="13"/>
        <end position="85"/>
    </location>
</feature>
<dbReference type="PANTHER" id="PTHR14362:SF2">
    <property type="entry name" value="COILED-COIL DOMAIN-CONTAINING PROTEIN 81"/>
    <property type="match status" value="1"/>
</dbReference>
<evidence type="ECO:0000313" key="3">
    <source>
        <dbReference type="EMBL" id="KAK7865789.1"/>
    </source>
</evidence>
<evidence type="ECO:0008006" key="5">
    <source>
        <dbReference type="Google" id="ProtNLM"/>
    </source>
</evidence>
<organism evidence="3 4">
    <name type="scientific">Gryllus longicercus</name>
    <dbReference type="NCBI Taxonomy" id="2509291"/>
    <lineage>
        <taxon>Eukaryota</taxon>
        <taxon>Metazoa</taxon>
        <taxon>Ecdysozoa</taxon>
        <taxon>Arthropoda</taxon>
        <taxon>Hexapoda</taxon>
        <taxon>Insecta</taxon>
        <taxon>Pterygota</taxon>
        <taxon>Neoptera</taxon>
        <taxon>Polyneoptera</taxon>
        <taxon>Orthoptera</taxon>
        <taxon>Ensifera</taxon>
        <taxon>Gryllidea</taxon>
        <taxon>Grylloidea</taxon>
        <taxon>Gryllidae</taxon>
        <taxon>Gryllinae</taxon>
        <taxon>Gryllus</taxon>
    </lineage>
</organism>
<dbReference type="Pfam" id="PF14908">
    <property type="entry name" value="HU-CCDC81_euk_1"/>
    <property type="match status" value="1"/>
</dbReference>
<dbReference type="SUPFAM" id="SSF47729">
    <property type="entry name" value="IHF-like DNA-binding proteins"/>
    <property type="match status" value="1"/>
</dbReference>
<dbReference type="InterPro" id="IPR010992">
    <property type="entry name" value="IHF-like_DNA-bd_dom_sf"/>
</dbReference>
<dbReference type="EMBL" id="JAZDUA010000165">
    <property type="protein sequence ID" value="KAK7865789.1"/>
    <property type="molecule type" value="Genomic_DNA"/>
</dbReference>
<accession>A0AAN9VIW3</accession>
<dbReference type="AlphaFoldDB" id="A0AAN9VIW3"/>
<dbReference type="Proteomes" id="UP001378592">
    <property type="component" value="Unassembled WGS sequence"/>
</dbReference>
<name>A0AAN9VIW3_9ORTH</name>
<dbReference type="GO" id="GO:0003677">
    <property type="term" value="F:DNA binding"/>
    <property type="evidence" value="ECO:0007669"/>
    <property type="project" value="InterPro"/>
</dbReference>
<dbReference type="InterPro" id="IPR026295">
    <property type="entry name" value="CCD81"/>
</dbReference>
<gene>
    <name evidence="3" type="ORF">R5R35_001255</name>
</gene>
<evidence type="ECO:0000259" key="2">
    <source>
        <dbReference type="Pfam" id="PF18289"/>
    </source>
</evidence>
<dbReference type="PANTHER" id="PTHR14362">
    <property type="entry name" value="COILED-COIL DOMAIN-CONTAINING PROTEIN 81"/>
    <property type="match status" value="1"/>
</dbReference>
<keyword evidence="4" id="KW-1185">Reference proteome</keyword>
<comment type="caution">
    <text evidence="3">The sequence shown here is derived from an EMBL/GenBank/DDBJ whole genome shotgun (WGS) entry which is preliminary data.</text>
</comment>
<protein>
    <recommendedName>
        <fullName evidence="5">CCDC81 HU domain-containing protein</fullName>
    </recommendedName>
</protein>